<comment type="similarity">
    <text evidence="5">Belongs to the Orn/Lys/Arg decarboxylase class-II family. LysA subfamily.</text>
</comment>
<sequence length="444" mass="47909">MRLWPESARVDGGRLAIGGLDVEVLCRTHGTPLYIFDEATFRSRCRAYRSALERHYAAESAVYYSGKSLLNIAVARLAAEEGLGIDVVSAGEMELARRAGVPAEQLHLHGNAKPRHEIAWSIEAGVGAIVADNLDELETIEAVAHELGRPIRVLLRFAPGVGAATHSHIQTGQQDSKFGLQPDQLPEALRLLATARWTSLVGIHCHLGSQIFDLEAYPVAIEIMLDLRAAIGRSLGSLLAEFSPGGGLGTAYVDSDPDVSIDSFVAMIASAVTKGCERRSMPLPKLFLEPGRSISARSMIAVYEVVARKDLANGTSTGEVSQYIHLDGGMADNLRPALYGASYHAAVVTRMDAPRDQRVHIAGRYCESSDILIRNIDMPAVAPGDLIAVPGTGAYTLAMASNYNWTCRPALLAIGSDGARLIQRRETIDDLLRREIEVRSDIPA</sequence>
<comment type="caution">
    <text evidence="9">The sequence shown here is derived from an EMBL/GenBank/DDBJ whole genome shotgun (WGS) entry which is preliminary data.</text>
</comment>
<dbReference type="SUPFAM" id="SSF50621">
    <property type="entry name" value="Alanine racemase C-terminal domain-like"/>
    <property type="match status" value="1"/>
</dbReference>
<accession>A0ABT0RUT3</accession>
<dbReference type="InterPro" id="IPR009006">
    <property type="entry name" value="Ala_racemase/Decarboxylase_C"/>
</dbReference>
<dbReference type="InterPro" id="IPR002986">
    <property type="entry name" value="DAP_deCOOHase_LysA"/>
</dbReference>
<dbReference type="InterPro" id="IPR029066">
    <property type="entry name" value="PLP-binding_barrel"/>
</dbReference>
<dbReference type="Gene3D" id="3.20.20.10">
    <property type="entry name" value="Alanine racemase"/>
    <property type="match status" value="1"/>
</dbReference>
<reference evidence="9 10" key="1">
    <citation type="submission" date="2022-05" db="EMBL/GenBank/DDBJ databases">
        <authorList>
            <person name="Jo J.-H."/>
            <person name="Im W.-T."/>
        </authorList>
    </citation>
    <scope>NUCLEOTIDE SEQUENCE [LARGE SCALE GENOMIC DNA]</scope>
    <source>
        <strain evidence="9 10">NSE70-1</strain>
    </source>
</reference>
<keyword evidence="10" id="KW-1185">Reference proteome</keyword>
<keyword evidence="5" id="KW-0028">Amino-acid biosynthesis</keyword>
<comment type="pathway">
    <text evidence="5 7">Amino-acid biosynthesis; L-lysine biosynthesis via DAP pathway; L-lysine from DL-2,6-diaminopimelate: step 1/1.</text>
</comment>
<evidence type="ECO:0000256" key="6">
    <source>
        <dbReference type="NCBIfam" id="TIGR01048"/>
    </source>
</evidence>
<dbReference type="EMBL" id="JAMGBA010000002">
    <property type="protein sequence ID" value="MCL6698603.1"/>
    <property type="molecule type" value="Genomic_DNA"/>
</dbReference>
<protein>
    <recommendedName>
        <fullName evidence="5 6">Diaminopimelate decarboxylase</fullName>
        <shortName evidence="5">DAP decarboxylase</shortName>
        <shortName evidence="5">DAPDC</shortName>
        <ecNumber evidence="5 6">4.1.1.20</ecNumber>
    </recommendedName>
</protein>
<comment type="function">
    <text evidence="5">Specifically catalyzes the decarboxylation of meso-diaminopimelate (meso-DAP) to L-lysine.</text>
</comment>
<dbReference type="GO" id="GO:0008836">
    <property type="term" value="F:diaminopimelate decarboxylase activity"/>
    <property type="evidence" value="ECO:0007669"/>
    <property type="project" value="UniProtKB-EC"/>
</dbReference>
<evidence type="ECO:0000259" key="8">
    <source>
        <dbReference type="Pfam" id="PF02784"/>
    </source>
</evidence>
<dbReference type="InterPro" id="IPR022644">
    <property type="entry name" value="De-COase2_N"/>
</dbReference>
<evidence type="ECO:0000256" key="1">
    <source>
        <dbReference type="ARBA" id="ARBA00001933"/>
    </source>
</evidence>
<feature type="binding site" evidence="5">
    <location>
        <position position="395"/>
    </location>
    <ligand>
        <name>substrate</name>
    </ligand>
</feature>
<dbReference type="EC" id="4.1.1.20" evidence="5 6"/>
<keyword evidence="5 7" id="KW-0457">Lysine biosynthesis</keyword>
<keyword evidence="2 5" id="KW-0210">Decarboxylase</keyword>
<evidence type="ECO:0000313" key="10">
    <source>
        <dbReference type="Proteomes" id="UP001203410"/>
    </source>
</evidence>
<feature type="binding site" evidence="5">
    <location>
        <position position="339"/>
    </location>
    <ligand>
        <name>substrate</name>
    </ligand>
</feature>
<evidence type="ECO:0000256" key="5">
    <source>
        <dbReference type="HAMAP-Rule" id="MF_02120"/>
    </source>
</evidence>
<dbReference type="CDD" id="cd06828">
    <property type="entry name" value="PLPDE_III_DapDC"/>
    <property type="match status" value="1"/>
</dbReference>
<gene>
    <name evidence="5 9" type="primary">lysA</name>
    <name evidence="9" type="ORF">LZ496_07365</name>
</gene>
<dbReference type="PANTHER" id="PTHR43727:SF2">
    <property type="entry name" value="GROUP IV DECARBOXYLASE"/>
    <property type="match status" value="1"/>
</dbReference>
<proteinExistence type="inferred from homology"/>
<evidence type="ECO:0000256" key="7">
    <source>
        <dbReference type="RuleBase" id="RU003738"/>
    </source>
</evidence>
<evidence type="ECO:0000256" key="4">
    <source>
        <dbReference type="ARBA" id="ARBA00023239"/>
    </source>
</evidence>
<evidence type="ECO:0000256" key="3">
    <source>
        <dbReference type="ARBA" id="ARBA00022898"/>
    </source>
</evidence>
<organism evidence="9 10">
    <name type="scientific">Sphingomonas caseinilyticus</name>
    <dbReference type="NCBI Taxonomy" id="2908205"/>
    <lineage>
        <taxon>Bacteria</taxon>
        <taxon>Pseudomonadati</taxon>
        <taxon>Pseudomonadota</taxon>
        <taxon>Alphaproteobacteria</taxon>
        <taxon>Sphingomonadales</taxon>
        <taxon>Sphingomonadaceae</taxon>
        <taxon>Sphingomonas</taxon>
    </lineage>
</organism>
<evidence type="ECO:0000313" key="9">
    <source>
        <dbReference type="EMBL" id="MCL6698603.1"/>
    </source>
</evidence>
<feature type="domain" description="Orn/DAP/Arg decarboxylase 2 N-terminal" evidence="8">
    <location>
        <begin position="40"/>
        <end position="296"/>
    </location>
</feature>
<feature type="binding site" evidence="5">
    <location>
        <position position="247"/>
    </location>
    <ligand>
        <name>pyridoxal 5'-phosphate</name>
        <dbReference type="ChEBI" id="CHEBI:597326"/>
    </ligand>
</feature>
<dbReference type="Pfam" id="PF02784">
    <property type="entry name" value="Orn_Arg_deC_N"/>
    <property type="match status" value="1"/>
</dbReference>
<dbReference type="NCBIfam" id="TIGR01048">
    <property type="entry name" value="lysA"/>
    <property type="match status" value="1"/>
</dbReference>
<feature type="modified residue" description="N6-(pyridoxal phosphate)lysine" evidence="5">
    <location>
        <position position="67"/>
    </location>
</feature>
<dbReference type="SUPFAM" id="SSF51419">
    <property type="entry name" value="PLP-binding barrel"/>
    <property type="match status" value="1"/>
</dbReference>
<dbReference type="RefSeq" id="WP_249904000.1">
    <property type="nucleotide sequence ID" value="NZ_JAMGBA010000002.1"/>
</dbReference>
<feature type="binding site" evidence="5">
    <location>
        <begin position="289"/>
        <end position="292"/>
    </location>
    <ligand>
        <name>pyridoxal 5'-phosphate</name>
        <dbReference type="ChEBI" id="CHEBI:597326"/>
    </ligand>
</feature>
<dbReference type="PRINTS" id="PR01181">
    <property type="entry name" value="DAPDCRBXLASE"/>
</dbReference>
<dbReference type="HAMAP" id="MF_02120">
    <property type="entry name" value="LysA"/>
    <property type="match status" value="1"/>
</dbReference>
<dbReference type="InterPro" id="IPR000183">
    <property type="entry name" value="Orn/DAP/Arg_de-COase"/>
</dbReference>
<name>A0ABT0RUT3_9SPHN</name>
<feature type="binding site" evidence="5">
    <location>
        <position position="395"/>
    </location>
    <ligand>
        <name>pyridoxal 5'-phosphate</name>
        <dbReference type="ChEBI" id="CHEBI:597326"/>
    </ligand>
</feature>
<comment type="catalytic activity">
    <reaction evidence="5 7">
        <text>meso-2,6-diaminopimelate + H(+) = L-lysine + CO2</text>
        <dbReference type="Rhea" id="RHEA:15101"/>
        <dbReference type="ChEBI" id="CHEBI:15378"/>
        <dbReference type="ChEBI" id="CHEBI:16526"/>
        <dbReference type="ChEBI" id="CHEBI:32551"/>
        <dbReference type="ChEBI" id="CHEBI:57791"/>
        <dbReference type="EC" id="4.1.1.20"/>
    </reaction>
</comment>
<keyword evidence="4 5" id="KW-0456">Lyase</keyword>
<keyword evidence="3 5" id="KW-0663">Pyridoxal phosphate</keyword>
<dbReference type="Proteomes" id="UP001203410">
    <property type="component" value="Unassembled WGS sequence"/>
</dbReference>
<feature type="binding site" evidence="5">
    <location>
        <position position="367"/>
    </location>
    <ligand>
        <name>substrate</name>
    </ligand>
</feature>
<comment type="subunit">
    <text evidence="5">Homodimer.</text>
</comment>
<dbReference type="Gene3D" id="2.40.37.10">
    <property type="entry name" value="Lyase, Ornithine Decarboxylase, Chain A, domain 1"/>
    <property type="match status" value="1"/>
</dbReference>
<comment type="cofactor">
    <cofactor evidence="1 5 7">
        <name>pyridoxal 5'-phosphate</name>
        <dbReference type="ChEBI" id="CHEBI:597326"/>
    </cofactor>
</comment>
<dbReference type="PANTHER" id="PTHR43727">
    <property type="entry name" value="DIAMINOPIMELATE DECARBOXYLASE"/>
    <property type="match status" value="1"/>
</dbReference>
<feature type="binding site" evidence="5">
    <location>
        <position position="335"/>
    </location>
    <ligand>
        <name>substrate</name>
    </ligand>
</feature>
<dbReference type="PRINTS" id="PR01179">
    <property type="entry name" value="ODADCRBXLASE"/>
</dbReference>
<feature type="binding site" evidence="5">
    <location>
        <position position="292"/>
    </location>
    <ligand>
        <name>substrate</name>
    </ligand>
</feature>
<evidence type="ECO:0000256" key="2">
    <source>
        <dbReference type="ARBA" id="ARBA00022793"/>
    </source>
</evidence>